<accession>A0ABN4HR56</accession>
<organism evidence="1 2">
    <name type="scientific">Candidatus Coxiella mudrowiae</name>
    <dbReference type="NCBI Taxonomy" id="2054173"/>
    <lineage>
        <taxon>Bacteria</taxon>
        <taxon>Pseudomonadati</taxon>
        <taxon>Pseudomonadota</taxon>
        <taxon>Gammaproteobacteria</taxon>
        <taxon>Legionellales</taxon>
        <taxon>Coxiellaceae</taxon>
        <taxon>Coxiella</taxon>
    </lineage>
</organism>
<name>A0ABN4HR56_9COXI</name>
<gene>
    <name evidence="1" type="ORF">CleRT_00430</name>
</gene>
<proteinExistence type="predicted"/>
<protein>
    <recommendedName>
        <fullName evidence="3">Transposase</fullName>
    </recommendedName>
</protein>
<reference evidence="1 2" key="1">
    <citation type="journal article" date="2015" name="Genome Biol. Evol.">
        <title>Distinctive Genome Reduction Rates Revealed by Genomic Analyses of Two Coxiella-Like Endosymbionts in Ticks.</title>
        <authorList>
            <person name="Gottlieb Y."/>
            <person name="Lalzar I."/>
            <person name="Klasson L."/>
        </authorList>
    </citation>
    <scope>NUCLEOTIDE SEQUENCE [LARGE SCALE GENOMIC DNA]</scope>
    <source>
        <strain evidence="1 2">CRt</strain>
    </source>
</reference>
<keyword evidence="2" id="KW-1185">Reference proteome</keyword>
<dbReference type="EMBL" id="CP011126">
    <property type="protein sequence ID" value="AKQ33160.1"/>
    <property type="molecule type" value="Genomic_DNA"/>
</dbReference>
<evidence type="ECO:0008006" key="3">
    <source>
        <dbReference type="Google" id="ProtNLM"/>
    </source>
</evidence>
<sequence>MAVCPAYFLPNQENPDDSLEIFTLRFLLSYEPSPELSIECFASWKCREIYIISLTSFRYNLHSSQTIRSMLLENGHGGILSRRGRKPRGDA</sequence>
<evidence type="ECO:0000313" key="2">
    <source>
        <dbReference type="Proteomes" id="UP000063965"/>
    </source>
</evidence>
<evidence type="ECO:0000313" key="1">
    <source>
        <dbReference type="EMBL" id="AKQ33160.1"/>
    </source>
</evidence>
<dbReference type="Proteomes" id="UP000063965">
    <property type="component" value="Chromosome"/>
</dbReference>